<dbReference type="InterPro" id="IPR027417">
    <property type="entry name" value="P-loop_NTPase"/>
</dbReference>
<dbReference type="STRING" id="1789683.A0A1X7QZJ2"/>
<dbReference type="AlphaFoldDB" id="A0A1X7QZJ2"/>
<comment type="similarity">
    <text evidence="3">Belongs to the KTI12 family.</text>
</comment>
<organism evidence="4 5">
    <name type="scientific">Maudiozyma saulgeensis</name>
    <dbReference type="NCBI Taxonomy" id="1789683"/>
    <lineage>
        <taxon>Eukaryota</taxon>
        <taxon>Fungi</taxon>
        <taxon>Dikarya</taxon>
        <taxon>Ascomycota</taxon>
        <taxon>Saccharomycotina</taxon>
        <taxon>Saccharomycetes</taxon>
        <taxon>Saccharomycetales</taxon>
        <taxon>Saccharomycetaceae</taxon>
        <taxon>Maudiozyma</taxon>
    </lineage>
</organism>
<dbReference type="EMBL" id="FXLY01000002">
    <property type="protein sequence ID" value="SMN18862.1"/>
    <property type="molecule type" value="Genomic_DNA"/>
</dbReference>
<proteinExistence type="inferred from homology"/>
<evidence type="ECO:0000256" key="1">
    <source>
        <dbReference type="ARBA" id="ARBA00022741"/>
    </source>
</evidence>
<gene>
    <name evidence="4" type="ORF">KASA_0Q14146G</name>
</gene>
<protein>
    <submittedName>
        <fullName evidence="4">Similar to Saccharomyces cerevisiae YKL110C KTI12 Protein that plays a role, with Elongator complex, in modification of wobble nucleosides in tRNA</fullName>
    </submittedName>
</protein>
<evidence type="ECO:0000256" key="2">
    <source>
        <dbReference type="ARBA" id="ARBA00022840"/>
    </source>
</evidence>
<keyword evidence="5" id="KW-1185">Reference proteome</keyword>
<sequence>MPLILLSGFPSSGKTTTAERLVTLLQEQIDNTPVLQQKHYSIVLHSDESLGITHDDYKTSQDERKLRSRITSAVRRDLSKNKIVIVDSLNYIKGFRYQLHCEVKNIGTSFCLIQTMCPVETVKEWNIKNNSPWDESLLIELIQRYEEPNSQNRWDSPLFPIFTPTDKIDTLMPEISTIIFQLSKNGSTTSLNDGASNDSTVTGLARPTSATVLKPAQKSNYLQILDNETTQVVKLIMDTIKSNESIGASSQGVRLLVNGTDIDEPGCYYIDLPLYSLTLPKLQRLKRQFVMLYKLRSLETERIVPLFTDYLNKQFNE</sequence>
<dbReference type="Pfam" id="PF08433">
    <property type="entry name" value="KTI12"/>
    <property type="match status" value="1"/>
</dbReference>
<dbReference type="GO" id="GO:0005524">
    <property type="term" value="F:ATP binding"/>
    <property type="evidence" value="ECO:0007669"/>
    <property type="project" value="UniProtKB-KW"/>
</dbReference>
<dbReference type="OrthoDB" id="9972657at2759"/>
<keyword evidence="2" id="KW-0067">ATP-binding</keyword>
<evidence type="ECO:0000313" key="4">
    <source>
        <dbReference type="EMBL" id="SMN18862.1"/>
    </source>
</evidence>
<dbReference type="InterPro" id="IPR013641">
    <property type="entry name" value="KTI12/PSTK"/>
</dbReference>
<dbReference type="Gene3D" id="3.40.50.300">
    <property type="entry name" value="P-loop containing nucleotide triphosphate hydrolases"/>
    <property type="match status" value="1"/>
</dbReference>
<accession>A0A1X7QZJ2</accession>
<dbReference type="PANTHER" id="PTHR12435">
    <property type="match status" value="1"/>
</dbReference>
<name>A0A1X7QZJ2_9SACH</name>
<dbReference type="Proteomes" id="UP000196158">
    <property type="component" value="Unassembled WGS sequence"/>
</dbReference>
<reference evidence="4 5" key="1">
    <citation type="submission" date="2017-04" db="EMBL/GenBank/DDBJ databases">
        <authorList>
            <person name="Afonso C.L."/>
            <person name="Miller P.J."/>
            <person name="Scott M.A."/>
            <person name="Spackman E."/>
            <person name="Goraichik I."/>
            <person name="Dimitrov K.M."/>
            <person name="Suarez D.L."/>
            <person name="Swayne D.E."/>
        </authorList>
    </citation>
    <scope>NUCLEOTIDE SEQUENCE [LARGE SCALE GENOMIC DNA]</scope>
</reference>
<evidence type="ECO:0000313" key="5">
    <source>
        <dbReference type="Proteomes" id="UP000196158"/>
    </source>
</evidence>
<keyword evidence="1" id="KW-0547">Nucleotide-binding</keyword>
<evidence type="ECO:0000256" key="3">
    <source>
        <dbReference type="ARBA" id="ARBA00025768"/>
    </source>
</evidence>
<dbReference type="SUPFAM" id="SSF52540">
    <property type="entry name" value="P-loop containing nucleoside triphosphate hydrolases"/>
    <property type="match status" value="1"/>
</dbReference>